<dbReference type="EMBL" id="BKCJ011197750">
    <property type="protein sequence ID" value="GFD02396.1"/>
    <property type="molecule type" value="Genomic_DNA"/>
</dbReference>
<proteinExistence type="predicted"/>
<sequence>MALWKSQMEDHTSDWLRVIPISELGQTMNGRTYR</sequence>
<accession>A0A699T0H8</accession>
<evidence type="ECO:0000313" key="1">
    <source>
        <dbReference type="EMBL" id="GFD02396.1"/>
    </source>
</evidence>
<name>A0A699T0H8_TANCI</name>
<dbReference type="AlphaFoldDB" id="A0A699T0H8"/>
<gene>
    <name evidence="1" type="ORF">Tci_874365</name>
</gene>
<protein>
    <submittedName>
        <fullName evidence="1">Uncharacterized protein</fullName>
    </submittedName>
</protein>
<feature type="non-terminal residue" evidence="1">
    <location>
        <position position="34"/>
    </location>
</feature>
<comment type="caution">
    <text evidence="1">The sequence shown here is derived from an EMBL/GenBank/DDBJ whole genome shotgun (WGS) entry which is preliminary data.</text>
</comment>
<organism evidence="1">
    <name type="scientific">Tanacetum cinerariifolium</name>
    <name type="common">Dalmatian daisy</name>
    <name type="synonym">Chrysanthemum cinerariifolium</name>
    <dbReference type="NCBI Taxonomy" id="118510"/>
    <lineage>
        <taxon>Eukaryota</taxon>
        <taxon>Viridiplantae</taxon>
        <taxon>Streptophyta</taxon>
        <taxon>Embryophyta</taxon>
        <taxon>Tracheophyta</taxon>
        <taxon>Spermatophyta</taxon>
        <taxon>Magnoliopsida</taxon>
        <taxon>eudicotyledons</taxon>
        <taxon>Gunneridae</taxon>
        <taxon>Pentapetalae</taxon>
        <taxon>asterids</taxon>
        <taxon>campanulids</taxon>
        <taxon>Asterales</taxon>
        <taxon>Asteraceae</taxon>
        <taxon>Asteroideae</taxon>
        <taxon>Anthemideae</taxon>
        <taxon>Anthemidinae</taxon>
        <taxon>Tanacetum</taxon>
    </lineage>
</organism>
<reference evidence="1" key="1">
    <citation type="journal article" date="2019" name="Sci. Rep.">
        <title>Draft genome of Tanacetum cinerariifolium, the natural source of mosquito coil.</title>
        <authorList>
            <person name="Yamashiro T."/>
            <person name="Shiraishi A."/>
            <person name="Satake H."/>
            <person name="Nakayama K."/>
        </authorList>
    </citation>
    <scope>NUCLEOTIDE SEQUENCE</scope>
</reference>